<dbReference type="Pfam" id="PF00633">
    <property type="entry name" value="HHH"/>
    <property type="match status" value="1"/>
</dbReference>
<dbReference type="InterPro" id="IPR005759">
    <property type="entry name" value="Nth"/>
</dbReference>
<keyword evidence="10 12" id="KW-0456">Lyase</keyword>
<accession>A0A7T4JV75</accession>
<feature type="domain" description="HhH-GPD" evidence="13">
    <location>
        <begin position="35"/>
        <end position="182"/>
    </location>
</feature>
<gene>
    <name evidence="12 14" type="primary">nth</name>
    <name evidence="14" type="ORF">I6I10_01135</name>
</gene>
<dbReference type="EC" id="4.2.99.18" evidence="12"/>
<dbReference type="InterPro" id="IPR000445">
    <property type="entry name" value="HhH_motif"/>
</dbReference>
<dbReference type="EMBL" id="CP066007">
    <property type="protein sequence ID" value="QQB46591.1"/>
    <property type="molecule type" value="Genomic_DNA"/>
</dbReference>
<sequence length="205" mass="22346">MTVPVINARLAAEHPDAHCELNYDTPFQLAVATILSAQCTDVRVNKVTPGLFAAYPDAAAMAGADIHHVEDLIRSTGFFRNKAKNIVAMANTVMEEYGGEMPRTLDELVALPGVGRKTANVILGNAFGVPGLTVDTHFLRLMRRLGITTSTHAVTVEKQVMPLLDPAEWTMFSHRLIFHGRRVCTARSPHCEECVLADICPKVGV</sequence>
<dbReference type="Gene3D" id="1.10.1670.10">
    <property type="entry name" value="Helix-hairpin-Helix base-excision DNA repair enzymes (C-terminal)"/>
    <property type="match status" value="1"/>
</dbReference>
<dbReference type="AlphaFoldDB" id="A0A7T4JV75"/>
<evidence type="ECO:0000313" key="14">
    <source>
        <dbReference type="EMBL" id="QQB46591.1"/>
    </source>
</evidence>
<organism evidence="14 15">
    <name type="scientific">Corynebacterium glucuronolyticum</name>
    <dbReference type="NCBI Taxonomy" id="39791"/>
    <lineage>
        <taxon>Bacteria</taxon>
        <taxon>Bacillati</taxon>
        <taxon>Actinomycetota</taxon>
        <taxon>Actinomycetes</taxon>
        <taxon>Mycobacteriales</taxon>
        <taxon>Corynebacteriaceae</taxon>
        <taxon>Corynebacterium</taxon>
    </lineage>
</organism>
<keyword evidence="11 12" id="KW-0326">Glycosidase</keyword>
<evidence type="ECO:0000256" key="12">
    <source>
        <dbReference type="HAMAP-Rule" id="MF_00942"/>
    </source>
</evidence>
<dbReference type="GO" id="GO:0003677">
    <property type="term" value="F:DNA binding"/>
    <property type="evidence" value="ECO:0007669"/>
    <property type="project" value="UniProtKB-UniRule"/>
</dbReference>
<comment type="function">
    <text evidence="12">DNA repair enzyme that has both DNA N-glycosylase activity and AP-lyase activity. The DNA N-glycosylase activity releases various damaged pyrimidines from DNA by cleaving the N-glycosidic bond, leaving an AP (apurinic/apyrimidinic) site. The AP-lyase activity cleaves the phosphodiester bond 3' to the AP site by a beta-elimination, leaving a 3'-terminal unsaturated sugar and a product with a terminal 5'-phosphate.</text>
</comment>
<dbReference type="SMART" id="SM00478">
    <property type="entry name" value="ENDO3c"/>
    <property type="match status" value="1"/>
</dbReference>
<proteinExistence type="inferred from homology"/>
<dbReference type="Proteomes" id="UP000596145">
    <property type="component" value="Chromosome"/>
</dbReference>
<evidence type="ECO:0000256" key="10">
    <source>
        <dbReference type="ARBA" id="ARBA00023239"/>
    </source>
</evidence>
<dbReference type="GO" id="GO:0019104">
    <property type="term" value="F:DNA N-glycosylase activity"/>
    <property type="evidence" value="ECO:0007669"/>
    <property type="project" value="UniProtKB-UniRule"/>
</dbReference>
<dbReference type="GO" id="GO:0140078">
    <property type="term" value="F:class I DNA-(apurinic or apyrimidinic site) endonuclease activity"/>
    <property type="evidence" value="ECO:0007669"/>
    <property type="project" value="UniProtKB-EC"/>
</dbReference>
<dbReference type="FunFam" id="1.10.340.30:FF:000001">
    <property type="entry name" value="Endonuclease III"/>
    <property type="match status" value="1"/>
</dbReference>
<keyword evidence="4 12" id="KW-0227">DNA damage</keyword>
<dbReference type="PANTHER" id="PTHR10359:SF18">
    <property type="entry name" value="ENDONUCLEASE III"/>
    <property type="match status" value="1"/>
</dbReference>
<keyword evidence="6 12" id="KW-0408">Iron</keyword>
<evidence type="ECO:0000256" key="2">
    <source>
        <dbReference type="ARBA" id="ARBA00022485"/>
    </source>
</evidence>
<dbReference type="GO" id="GO:0051539">
    <property type="term" value="F:4 iron, 4 sulfur cluster binding"/>
    <property type="evidence" value="ECO:0007669"/>
    <property type="project" value="UniProtKB-UniRule"/>
</dbReference>
<dbReference type="InterPro" id="IPR004036">
    <property type="entry name" value="Endonuclease-III-like_CS2"/>
</dbReference>
<dbReference type="InterPro" id="IPR003651">
    <property type="entry name" value="Endonuclease3_FeS-loop_motif"/>
</dbReference>
<dbReference type="GO" id="GO:0046872">
    <property type="term" value="F:metal ion binding"/>
    <property type="evidence" value="ECO:0007669"/>
    <property type="project" value="UniProtKB-KW"/>
</dbReference>
<dbReference type="SUPFAM" id="SSF48150">
    <property type="entry name" value="DNA-glycosylase"/>
    <property type="match status" value="1"/>
</dbReference>
<evidence type="ECO:0000256" key="1">
    <source>
        <dbReference type="ARBA" id="ARBA00008343"/>
    </source>
</evidence>
<keyword evidence="2 12" id="KW-0004">4Fe-4S</keyword>
<dbReference type="PROSITE" id="PS01155">
    <property type="entry name" value="ENDONUCLEASE_III_2"/>
    <property type="match status" value="1"/>
</dbReference>
<name>A0A7T4JV75_9CORY</name>
<dbReference type="Pfam" id="PF00730">
    <property type="entry name" value="HhH-GPD"/>
    <property type="match status" value="1"/>
</dbReference>
<dbReference type="NCBIfam" id="TIGR01083">
    <property type="entry name" value="nth"/>
    <property type="match status" value="1"/>
</dbReference>
<feature type="binding site" evidence="12">
    <location>
        <position position="200"/>
    </location>
    <ligand>
        <name>[4Fe-4S] cluster</name>
        <dbReference type="ChEBI" id="CHEBI:49883"/>
    </ligand>
</feature>
<dbReference type="InterPro" id="IPR011257">
    <property type="entry name" value="DNA_glycosylase"/>
</dbReference>
<evidence type="ECO:0000256" key="3">
    <source>
        <dbReference type="ARBA" id="ARBA00022723"/>
    </source>
</evidence>
<evidence type="ECO:0000313" key="15">
    <source>
        <dbReference type="Proteomes" id="UP000596145"/>
    </source>
</evidence>
<dbReference type="PANTHER" id="PTHR10359">
    <property type="entry name" value="A/G-SPECIFIC ADENINE GLYCOSYLASE/ENDONUCLEASE III"/>
    <property type="match status" value="1"/>
</dbReference>
<dbReference type="GO" id="GO:0006285">
    <property type="term" value="P:base-excision repair, AP site formation"/>
    <property type="evidence" value="ECO:0007669"/>
    <property type="project" value="TreeGrafter"/>
</dbReference>
<keyword evidence="9 12" id="KW-0234">DNA repair</keyword>
<protein>
    <recommendedName>
        <fullName evidence="12">Endonuclease III</fullName>
        <ecNumber evidence="12">4.2.99.18</ecNumber>
    </recommendedName>
    <alternativeName>
        <fullName evidence="12">DNA-(apurinic or apyrimidinic site) lyase</fullName>
    </alternativeName>
</protein>
<dbReference type="Gene3D" id="1.10.340.30">
    <property type="entry name" value="Hypothetical protein, domain 2"/>
    <property type="match status" value="1"/>
</dbReference>
<feature type="binding site" evidence="12">
    <location>
        <position position="184"/>
    </location>
    <ligand>
        <name>[4Fe-4S] cluster</name>
        <dbReference type="ChEBI" id="CHEBI:49883"/>
    </ligand>
</feature>
<evidence type="ECO:0000259" key="13">
    <source>
        <dbReference type="SMART" id="SM00478"/>
    </source>
</evidence>
<comment type="catalytic activity">
    <reaction evidence="12">
        <text>2'-deoxyribonucleotide-(2'-deoxyribose 5'-phosphate)-2'-deoxyribonucleotide-DNA = a 3'-end 2'-deoxyribonucleotide-(2,3-dehydro-2,3-deoxyribose 5'-phosphate)-DNA + a 5'-end 5'-phospho-2'-deoxyribonucleoside-DNA + H(+)</text>
        <dbReference type="Rhea" id="RHEA:66592"/>
        <dbReference type="Rhea" id="RHEA-COMP:13180"/>
        <dbReference type="Rhea" id="RHEA-COMP:16897"/>
        <dbReference type="Rhea" id="RHEA-COMP:17067"/>
        <dbReference type="ChEBI" id="CHEBI:15378"/>
        <dbReference type="ChEBI" id="CHEBI:136412"/>
        <dbReference type="ChEBI" id="CHEBI:157695"/>
        <dbReference type="ChEBI" id="CHEBI:167181"/>
        <dbReference type="EC" id="4.2.99.18"/>
    </reaction>
</comment>
<keyword evidence="7 12" id="KW-0411">Iron-sulfur</keyword>
<dbReference type="HAMAP" id="MF_00942">
    <property type="entry name" value="Nth"/>
    <property type="match status" value="1"/>
</dbReference>
<dbReference type="SMART" id="SM00525">
    <property type="entry name" value="FES"/>
    <property type="match status" value="1"/>
</dbReference>
<dbReference type="OrthoDB" id="9800977at2"/>
<reference evidence="14 15" key="1">
    <citation type="submission" date="2020-12" db="EMBL/GenBank/DDBJ databases">
        <title>FDA dAtabase for Regulatory Grade micrObial Sequences (FDA-ARGOS): Supporting development and validation of Infectious Disease Dx tests.</title>
        <authorList>
            <person name="Sproer C."/>
            <person name="Gronow S."/>
            <person name="Severitt S."/>
            <person name="Schroder I."/>
            <person name="Tallon L."/>
            <person name="Sadzewicz L."/>
            <person name="Zhao X."/>
            <person name="Boylan J."/>
            <person name="Ott S."/>
            <person name="Bowen H."/>
            <person name="Vavikolanu K."/>
            <person name="Mehta A."/>
            <person name="Aluvathingal J."/>
            <person name="Nadendla S."/>
            <person name="Lowell S."/>
            <person name="Myers T."/>
            <person name="Yan Y."/>
            <person name="Sichtig H."/>
        </authorList>
    </citation>
    <scope>NUCLEOTIDE SEQUENCE [LARGE SCALE GENOMIC DNA]</scope>
    <source>
        <strain evidence="14 15">FDAARGOS_1053</strain>
    </source>
</reference>
<evidence type="ECO:0000256" key="9">
    <source>
        <dbReference type="ARBA" id="ARBA00023204"/>
    </source>
</evidence>
<dbReference type="PIRSF" id="PIRSF001435">
    <property type="entry name" value="Nth"/>
    <property type="match status" value="1"/>
</dbReference>
<dbReference type="RefSeq" id="WP_084036040.1">
    <property type="nucleotide sequence ID" value="NZ_CP066007.1"/>
</dbReference>
<evidence type="ECO:0000256" key="7">
    <source>
        <dbReference type="ARBA" id="ARBA00023014"/>
    </source>
</evidence>
<feature type="binding site" evidence="12">
    <location>
        <position position="194"/>
    </location>
    <ligand>
        <name>[4Fe-4S] cluster</name>
        <dbReference type="ChEBI" id="CHEBI:49883"/>
    </ligand>
</feature>
<evidence type="ECO:0000256" key="6">
    <source>
        <dbReference type="ARBA" id="ARBA00023004"/>
    </source>
</evidence>
<keyword evidence="3 12" id="KW-0479">Metal-binding</keyword>
<feature type="binding site" evidence="12">
    <location>
        <position position="191"/>
    </location>
    <ligand>
        <name>[4Fe-4S] cluster</name>
        <dbReference type="ChEBI" id="CHEBI:49883"/>
    </ligand>
</feature>
<keyword evidence="14" id="KW-0255">Endonuclease</keyword>
<keyword evidence="8 12" id="KW-0238">DNA-binding</keyword>
<evidence type="ECO:0000256" key="8">
    <source>
        <dbReference type="ARBA" id="ARBA00023125"/>
    </source>
</evidence>
<comment type="similarity">
    <text evidence="1 12">Belongs to the Nth/MutY family.</text>
</comment>
<evidence type="ECO:0000256" key="5">
    <source>
        <dbReference type="ARBA" id="ARBA00022801"/>
    </source>
</evidence>
<dbReference type="InterPro" id="IPR003265">
    <property type="entry name" value="HhH-GPD_domain"/>
</dbReference>
<keyword evidence="5 12" id="KW-0378">Hydrolase</keyword>
<dbReference type="InterPro" id="IPR023170">
    <property type="entry name" value="HhH_base_excis_C"/>
</dbReference>
<dbReference type="Pfam" id="PF10576">
    <property type="entry name" value="EndIII_4Fe-2S"/>
    <property type="match status" value="1"/>
</dbReference>
<dbReference type="FunFam" id="1.10.1670.10:FF:000001">
    <property type="entry name" value="Endonuclease III"/>
    <property type="match status" value="1"/>
</dbReference>
<evidence type="ECO:0000256" key="4">
    <source>
        <dbReference type="ARBA" id="ARBA00022763"/>
    </source>
</evidence>
<dbReference type="GeneID" id="92759089"/>
<evidence type="ECO:0000256" key="11">
    <source>
        <dbReference type="ARBA" id="ARBA00023295"/>
    </source>
</evidence>
<comment type="cofactor">
    <cofactor evidence="12">
        <name>[4Fe-4S] cluster</name>
        <dbReference type="ChEBI" id="CHEBI:49883"/>
    </cofactor>
    <text evidence="12">Binds 1 [4Fe-4S] cluster.</text>
</comment>
<keyword evidence="14" id="KW-0540">Nuclease</keyword>
<dbReference type="CDD" id="cd00056">
    <property type="entry name" value="ENDO3c"/>
    <property type="match status" value="1"/>
</dbReference>